<dbReference type="Pfam" id="PF01329">
    <property type="entry name" value="Pterin_4a"/>
    <property type="match status" value="1"/>
</dbReference>
<evidence type="ECO:0000313" key="4">
    <source>
        <dbReference type="Proteomes" id="UP001597183"/>
    </source>
</evidence>
<sequence length="281" mass="30396">MERFLTRREASEAVADQGWRFVLGTLRTSVPVSSLAEAAAAGTRAVEACGADADEHLRLDLRPNRVSLTLRPRAFGGVTARDTELAGRITEALHNLGLTTTPGDIHPGTSRTEGSTRLANRSALSTSVATGSEGSTRLANRSVPSTSVATSPVPSIPVAARSVQEWEIAIDALDIVSVRPFWKAVLGYTDETGKHGPEDRLVDPWRQGPAVWFQRMTEPRPQRNRIHFDISVPHDEAPGRIAAALAAGGHLVSEEWAPSFWVLADREGNEVCVTTWQGRDP</sequence>
<dbReference type="RefSeq" id="WP_317789430.1">
    <property type="nucleotide sequence ID" value="NZ_AP028461.1"/>
</dbReference>
<feature type="region of interest" description="Disordered" evidence="1">
    <location>
        <begin position="98"/>
        <end position="153"/>
    </location>
</feature>
<dbReference type="PANTHER" id="PTHR35908">
    <property type="entry name" value="HYPOTHETICAL FUSION PROTEIN"/>
    <property type="match status" value="1"/>
</dbReference>
<reference evidence="4" key="1">
    <citation type="journal article" date="2019" name="Int. J. Syst. Evol. Microbiol.">
        <title>The Global Catalogue of Microorganisms (GCM) 10K type strain sequencing project: providing services to taxonomists for standard genome sequencing and annotation.</title>
        <authorList>
            <consortium name="The Broad Institute Genomics Platform"/>
            <consortium name="The Broad Institute Genome Sequencing Center for Infectious Disease"/>
            <person name="Wu L."/>
            <person name="Ma J."/>
        </authorList>
    </citation>
    <scope>NUCLEOTIDE SEQUENCE [LARGE SCALE GENOMIC DNA]</scope>
    <source>
        <strain evidence="4">CCM 7526</strain>
    </source>
</reference>
<dbReference type="InterPro" id="IPR029068">
    <property type="entry name" value="Glyas_Bleomycin-R_OHBP_Dase"/>
</dbReference>
<dbReference type="InterPro" id="IPR041581">
    <property type="entry name" value="Glyoxalase_6"/>
</dbReference>
<gene>
    <name evidence="3" type="ORF">ACFQ5G_06005</name>
</gene>
<dbReference type="EMBL" id="JBHTMK010000006">
    <property type="protein sequence ID" value="MFD1364895.1"/>
    <property type="molecule type" value="Genomic_DNA"/>
</dbReference>
<evidence type="ECO:0000256" key="1">
    <source>
        <dbReference type="SAM" id="MobiDB-lite"/>
    </source>
</evidence>
<feature type="domain" description="Glyoxalase-like" evidence="2">
    <location>
        <begin position="168"/>
        <end position="274"/>
    </location>
</feature>
<accession>A0ABW4A3T3</accession>
<name>A0ABW4A3T3_9ACTN</name>
<organism evidence="3 4">
    <name type="scientific">Actinoplanes sichuanensis</name>
    <dbReference type="NCBI Taxonomy" id="512349"/>
    <lineage>
        <taxon>Bacteria</taxon>
        <taxon>Bacillati</taxon>
        <taxon>Actinomycetota</taxon>
        <taxon>Actinomycetes</taxon>
        <taxon>Micromonosporales</taxon>
        <taxon>Micromonosporaceae</taxon>
        <taxon>Actinoplanes</taxon>
    </lineage>
</organism>
<comment type="caution">
    <text evidence="3">The sequence shown here is derived from an EMBL/GenBank/DDBJ whole genome shotgun (WGS) entry which is preliminary data.</text>
</comment>
<keyword evidence="4" id="KW-1185">Reference proteome</keyword>
<feature type="compositionally biased region" description="Polar residues" evidence="1">
    <location>
        <begin position="109"/>
        <end position="139"/>
    </location>
</feature>
<dbReference type="SUPFAM" id="SSF54593">
    <property type="entry name" value="Glyoxalase/Bleomycin resistance protein/Dihydroxybiphenyl dioxygenase"/>
    <property type="match status" value="1"/>
</dbReference>
<evidence type="ECO:0000313" key="3">
    <source>
        <dbReference type="EMBL" id="MFD1364895.1"/>
    </source>
</evidence>
<evidence type="ECO:0000259" key="2">
    <source>
        <dbReference type="Pfam" id="PF18029"/>
    </source>
</evidence>
<feature type="compositionally biased region" description="Low complexity" evidence="1">
    <location>
        <begin position="142"/>
        <end position="153"/>
    </location>
</feature>
<dbReference type="InterPro" id="IPR001533">
    <property type="entry name" value="Pterin_deHydtase"/>
</dbReference>
<dbReference type="Proteomes" id="UP001597183">
    <property type="component" value="Unassembled WGS sequence"/>
</dbReference>
<dbReference type="PANTHER" id="PTHR35908:SF1">
    <property type="entry name" value="CONSERVED PROTEIN"/>
    <property type="match status" value="1"/>
</dbReference>
<protein>
    <submittedName>
        <fullName evidence="3">VOC family protein</fullName>
    </submittedName>
</protein>
<dbReference type="Pfam" id="PF18029">
    <property type="entry name" value="Glyoxalase_6"/>
    <property type="match status" value="1"/>
</dbReference>
<dbReference type="Gene3D" id="3.10.180.10">
    <property type="entry name" value="2,3-Dihydroxybiphenyl 1,2-Dioxygenase, domain 1"/>
    <property type="match status" value="1"/>
</dbReference>
<proteinExistence type="predicted"/>